<evidence type="ECO:0000313" key="4">
    <source>
        <dbReference type="Proteomes" id="UP000295497"/>
    </source>
</evidence>
<dbReference type="AlphaFoldDB" id="A0A4P2R174"/>
<dbReference type="SUPFAM" id="SSF69318">
    <property type="entry name" value="Integrin alpha N-terminal domain"/>
    <property type="match status" value="1"/>
</dbReference>
<dbReference type="InterPro" id="IPR028994">
    <property type="entry name" value="Integrin_alpha_N"/>
</dbReference>
<evidence type="ECO:0000313" key="3">
    <source>
        <dbReference type="EMBL" id="AUX36704.1"/>
    </source>
</evidence>
<evidence type="ECO:0000256" key="1">
    <source>
        <dbReference type="SAM" id="MobiDB-lite"/>
    </source>
</evidence>
<accession>A0A4P2R174</accession>
<proteinExistence type="predicted"/>
<evidence type="ECO:0000256" key="2">
    <source>
        <dbReference type="SAM" id="SignalP"/>
    </source>
</evidence>
<keyword evidence="2" id="KW-0732">Signal</keyword>
<sequence length="470" mass="48572">MALSPRSLLLVALLALARPAAAQPSPPPAAPPRPAAPAPAPKPPRSAVARVVDALARSLDPVPGRVLVTAGPLVSDAPAPRGAQLAAALAAHLAGKLGAGARAQKDPIPLPLAREAARDDAALVHLAVEVAAGRLRVTVDVYPVPRTVWARIRDPEPGPIAHAYAEAPLDAEVRSYLAPVPLVAARIDRAKNFEGDVVALACGDLDADGALEILSVSRRRVTTLRLRGGRVVPLASRSWPDVVAVHPSPLREPLAFATLVERGRDGEPEPPFADVGLTDRARSVRFDGKLNALAELPGLAIPDAGGSACTTAWGPLLTGPLAPCAPADPPPATPALAGRYDALASAQLLSARGEPFTVWAARERGAVELRDSAGRRKLVGSAGAQLAIGDLDQDGEPELLASLDVLDPLEDAVVVFSWRRDHGGPSRAAPPEILRLPAPAGVRALAVCPPDGPGRAPFAVATADEIWVVR</sequence>
<feature type="compositionally biased region" description="Pro residues" evidence="1">
    <location>
        <begin position="24"/>
        <end position="44"/>
    </location>
</feature>
<reference evidence="3 4" key="1">
    <citation type="submission" date="2015-09" db="EMBL/GenBank/DDBJ databases">
        <title>Sorangium comparison.</title>
        <authorList>
            <person name="Zaburannyi N."/>
            <person name="Bunk B."/>
            <person name="Overmann J."/>
            <person name="Mueller R."/>
        </authorList>
    </citation>
    <scope>NUCLEOTIDE SEQUENCE [LARGE SCALE GENOMIC DNA]</scope>
    <source>
        <strain evidence="3 4">So ce836</strain>
    </source>
</reference>
<feature type="region of interest" description="Disordered" evidence="1">
    <location>
        <begin position="21"/>
        <end position="45"/>
    </location>
</feature>
<dbReference type="EMBL" id="CP012672">
    <property type="protein sequence ID" value="AUX36704.1"/>
    <property type="molecule type" value="Genomic_DNA"/>
</dbReference>
<gene>
    <name evidence="3" type="ORF">SOCE836_089150</name>
</gene>
<name>A0A4P2R174_SORCE</name>
<organism evidence="3 4">
    <name type="scientific">Sorangium cellulosum</name>
    <name type="common">Polyangium cellulosum</name>
    <dbReference type="NCBI Taxonomy" id="56"/>
    <lineage>
        <taxon>Bacteria</taxon>
        <taxon>Pseudomonadati</taxon>
        <taxon>Myxococcota</taxon>
        <taxon>Polyangia</taxon>
        <taxon>Polyangiales</taxon>
        <taxon>Polyangiaceae</taxon>
        <taxon>Sorangium</taxon>
    </lineage>
</organism>
<dbReference type="Proteomes" id="UP000295497">
    <property type="component" value="Chromosome"/>
</dbReference>
<protein>
    <recommendedName>
        <fullName evidence="5">VCBS repeat-containing protein</fullName>
    </recommendedName>
</protein>
<feature type="signal peptide" evidence="2">
    <location>
        <begin position="1"/>
        <end position="22"/>
    </location>
</feature>
<evidence type="ECO:0008006" key="5">
    <source>
        <dbReference type="Google" id="ProtNLM"/>
    </source>
</evidence>
<feature type="chain" id="PRO_5020313628" description="VCBS repeat-containing protein" evidence="2">
    <location>
        <begin position="23"/>
        <end position="470"/>
    </location>
</feature>